<comment type="similarity">
    <text evidence="1">Belongs to the adenylyl cyclase class-3 family.</text>
</comment>
<reference evidence="3 4" key="1">
    <citation type="submission" date="2017-05" db="EMBL/GenBank/DDBJ databases">
        <title>Isolation of Rhodococcus sp. S2-17 biodegrading of BP-3.</title>
        <authorList>
            <person name="Lee Y."/>
            <person name="Kim K.H."/>
            <person name="Chun B.H."/>
            <person name="Jung H.S."/>
            <person name="Jeon C.O."/>
        </authorList>
    </citation>
    <scope>NUCLEOTIDE SEQUENCE [LARGE SCALE GENOMIC DNA]</scope>
    <source>
        <strain evidence="3 4">S2-17</strain>
        <plasmid evidence="4">prb98</plasmid>
    </source>
</reference>
<evidence type="ECO:0000313" key="4">
    <source>
        <dbReference type="Proteomes" id="UP000245711"/>
    </source>
</evidence>
<geneLocation type="plasmid" evidence="4">
    <name>prb98</name>
</geneLocation>
<dbReference type="AlphaFoldDB" id="A0A2S2C6K3"/>
<dbReference type="Pfam" id="PF00211">
    <property type="entry name" value="Guanylate_cyc"/>
    <property type="match status" value="1"/>
</dbReference>
<dbReference type="PANTHER" id="PTHR43081">
    <property type="entry name" value="ADENYLATE CYCLASE, TERMINAL-DIFFERENTIATION SPECIFIC-RELATED"/>
    <property type="match status" value="1"/>
</dbReference>
<dbReference type="InterPro" id="IPR050697">
    <property type="entry name" value="Adenylyl/Guanylyl_Cyclase_3/4"/>
</dbReference>
<dbReference type="GO" id="GO:0006171">
    <property type="term" value="P:cAMP biosynthetic process"/>
    <property type="evidence" value="ECO:0007669"/>
    <property type="project" value="TreeGrafter"/>
</dbReference>
<dbReference type="Gene3D" id="3.30.70.1230">
    <property type="entry name" value="Nucleotide cyclase"/>
    <property type="match status" value="1"/>
</dbReference>
<sequence length="368" mass="40348">MLWTPSAERREFANSGLLNDLEGTARSQRISVLHQLVENGATIDELMRATQDARLAHMLLEAALSPRSATYTLDEVSKLSGVSVDDTTRWFRAMGRGISKRSSAEYSADDVRLACLLTDYRELGLDEDSMFATVRILGRNVWAIADGAQSLLQDQLAEIGRDHPEDALRYAEELKRFAKFHTQILAHVMAVNLQQQIKADATDEHTPGAQEVAVCFADLVGFTALSEQLSAADLGQLAERLDTLTTAVVEHPVRFVKMVGDAVMLISPDSAELCRATLDIMAAARQEGLPALHAGIAWGTAVPSAGDWIGRPVNLANRIAAAAGPGEVLIDEDVQRKLGRYFPEAYESAGQVRLKGFHDRRQLFRLRA</sequence>
<keyword evidence="3" id="KW-0614">Plasmid</keyword>
<protein>
    <submittedName>
        <fullName evidence="3">Adenylate/guanylate cyclase domain-containing protein</fullName>
    </submittedName>
</protein>
<dbReference type="SMART" id="SM00044">
    <property type="entry name" value="CYCc"/>
    <property type="match status" value="1"/>
</dbReference>
<dbReference type="InterPro" id="IPR001054">
    <property type="entry name" value="A/G_cyclase"/>
</dbReference>
<dbReference type="RefSeq" id="WP_109335924.1">
    <property type="nucleotide sequence ID" value="NZ_CP021355.1"/>
</dbReference>
<dbReference type="SUPFAM" id="SSF55073">
    <property type="entry name" value="Nucleotide cyclase"/>
    <property type="match status" value="1"/>
</dbReference>
<evidence type="ECO:0000259" key="2">
    <source>
        <dbReference type="PROSITE" id="PS50125"/>
    </source>
</evidence>
<dbReference type="KEGG" id="roz:CBI38_34345"/>
<dbReference type="GO" id="GO:0004016">
    <property type="term" value="F:adenylate cyclase activity"/>
    <property type="evidence" value="ECO:0007669"/>
    <property type="project" value="UniProtKB-ARBA"/>
</dbReference>
<proteinExistence type="inferred from homology"/>
<feature type="domain" description="Guanylate cyclase" evidence="2">
    <location>
        <begin position="213"/>
        <end position="320"/>
    </location>
</feature>
<accession>A0A2S2C6K3</accession>
<organism evidence="3 4">
    <name type="scientific">Rhodococcus oxybenzonivorans</name>
    <dbReference type="NCBI Taxonomy" id="1990687"/>
    <lineage>
        <taxon>Bacteria</taxon>
        <taxon>Bacillati</taxon>
        <taxon>Actinomycetota</taxon>
        <taxon>Actinomycetes</taxon>
        <taxon>Mycobacteriales</taxon>
        <taxon>Nocardiaceae</taxon>
        <taxon>Rhodococcus</taxon>
    </lineage>
</organism>
<name>A0A2S2C6K3_9NOCA</name>
<dbReference type="InterPro" id="IPR032026">
    <property type="entry name" value="Ad_Cy_reg"/>
</dbReference>
<dbReference type="CDD" id="cd07302">
    <property type="entry name" value="CHD"/>
    <property type="match status" value="1"/>
</dbReference>
<gene>
    <name evidence="3" type="ORF">CBI38_34345</name>
</gene>
<dbReference type="OrthoDB" id="310836at2"/>
<dbReference type="Pfam" id="PF16701">
    <property type="entry name" value="Ad_Cy_reg"/>
    <property type="match status" value="1"/>
</dbReference>
<dbReference type="GO" id="GO:0035556">
    <property type="term" value="P:intracellular signal transduction"/>
    <property type="evidence" value="ECO:0007669"/>
    <property type="project" value="InterPro"/>
</dbReference>
<dbReference type="PANTHER" id="PTHR43081:SF19">
    <property type="entry name" value="PH-SENSITIVE ADENYLATE CYCLASE RV1264"/>
    <property type="match status" value="1"/>
</dbReference>
<evidence type="ECO:0000313" key="3">
    <source>
        <dbReference type="EMBL" id="AWK76472.1"/>
    </source>
</evidence>
<dbReference type="InterPro" id="IPR029787">
    <property type="entry name" value="Nucleotide_cyclase"/>
</dbReference>
<dbReference type="EMBL" id="CP021355">
    <property type="protein sequence ID" value="AWK76472.1"/>
    <property type="molecule type" value="Genomic_DNA"/>
</dbReference>
<keyword evidence="4" id="KW-1185">Reference proteome</keyword>
<evidence type="ECO:0000256" key="1">
    <source>
        <dbReference type="ARBA" id="ARBA00005381"/>
    </source>
</evidence>
<dbReference type="PROSITE" id="PS50125">
    <property type="entry name" value="GUANYLATE_CYCLASE_2"/>
    <property type="match status" value="1"/>
</dbReference>
<dbReference type="Proteomes" id="UP000245711">
    <property type="component" value="Plasmid pRB98"/>
</dbReference>